<keyword evidence="2" id="KW-1185">Reference proteome</keyword>
<evidence type="ECO:0000313" key="1">
    <source>
        <dbReference type="EMBL" id="VTJ81209.1"/>
    </source>
</evidence>
<reference evidence="1" key="1">
    <citation type="submission" date="2019-04" db="EMBL/GenBank/DDBJ databases">
        <authorList>
            <person name="Alioto T."/>
            <person name="Alioto T."/>
        </authorList>
    </citation>
    <scope>NUCLEOTIDE SEQUENCE [LARGE SCALE GENOMIC DNA]</scope>
</reference>
<accession>A0A5E4CJJ6</accession>
<gene>
    <name evidence="1" type="ORF">MONAX_5E029995</name>
</gene>
<proteinExistence type="predicted"/>
<dbReference type="Proteomes" id="UP000335636">
    <property type="component" value="Unassembled WGS sequence"/>
</dbReference>
<organism evidence="1 2">
    <name type="scientific">Marmota monax</name>
    <name type="common">Woodchuck</name>
    <dbReference type="NCBI Taxonomy" id="9995"/>
    <lineage>
        <taxon>Eukaryota</taxon>
        <taxon>Metazoa</taxon>
        <taxon>Chordata</taxon>
        <taxon>Craniata</taxon>
        <taxon>Vertebrata</taxon>
        <taxon>Euteleostomi</taxon>
        <taxon>Mammalia</taxon>
        <taxon>Eutheria</taxon>
        <taxon>Euarchontoglires</taxon>
        <taxon>Glires</taxon>
        <taxon>Rodentia</taxon>
        <taxon>Sciuromorpha</taxon>
        <taxon>Sciuridae</taxon>
        <taxon>Xerinae</taxon>
        <taxon>Marmotini</taxon>
        <taxon>Marmota</taxon>
    </lineage>
</organism>
<dbReference type="EMBL" id="CABDUW010001402">
    <property type="protein sequence ID" value="VTJ81209.1"/>
    <property type="molecule type" value="Genomic_DNA"/>
</dbReference>
<sequence>MNVLVWNRGPHWLRPLSTHCPPRACSGCCEKEVGVVKDFPDMKHLDVSLMWTLLLDEVGSIWSVKGWTDGEQLPTCSPFLGPFPCGRPLHSQCSLEAALWWFCSCSRLGPHPPLLSVAPQGTAWGAEGSHLALLLWVPLPRWSLHSLCSMPRALHHPQGVLQPQEPRPGPAPQLMTSDSLHAGAVTAATTGIWSLCGHKVLLSAALLPWAPQQSQLSPGHS</sequence>
<name>A0A5E4CJJ6_MARMO</name>
<evidence type="ECO:0000313" key="2">
    <source>
        <dbReference type="Proteomes" id="UP000335636"/>
    </source>
</evidence>
<protein>
    <submittedName>
        <fullName evidence="1">Uncharacterized protein</fullName>
    </submittedName>
</protein>
<dbReference type="AlphaFoldDB" id="A0A5E4CJJ6"/>
<comment type="caution">
    <text evidence="1">The sequence shown here is derived from an EMBL/GenBank/DDBJ whole genome shotgun (WGS) entry which is preliminary data.</text>
</comment>